<proteinExistence type="inferred from homology"/>
<dbReference type="Gene3D" id="3.30.70.660">
    <property type="entry name" value="Pseudouridine synthase I, catalytic domain, C-terminal subdomain"/>
    <property type="match status" value="1"/>
</dbReference>
<dbReference type="InterPro" id="IPR001406">
    <property type="entry name" value="PsdUridine_synth_TruA"/>
</dbReference>
<gene>
    <name evidence="4 9" type="primary">truA</name>
    <name evidence="9" type="ORF">KL86DPRO_70184</name>
</gene>
<dbReference type="GO" id="GO:0160147">
    <property type="term" value="F:tRNA pseudouridine(38-40) synthase activity"/>
    <property type="evidence" value="ECO:0007669"/>
    <property type="project" value="UniProtKB-EC"/>
</dbReference>
<comment type="subunit">
    <text evidence="4">Homodimer.</text>
</comment>
<evidence type="ECO:0000313" key="9">
    <source>
        <dbReference type="EMBL" id="SBW11144.1"/>
    </source>
</evidence>
<keyword evidence="2 4" id="KW-0819">tRNA processing</keyword>
<accession>A0A212KHE3</accession>
<dbReference type="FunFam" id="3.30.70.580:FF:000001">
    <property type="entry name" value="tRNA pseudouridine synthase A"/>
    <property type="match status" value="1"/>
</dbReference>
<evidence type="ECO:0000256" key="2">
    <source>
        <dbReference type="ARBA" id="ARBA00022694"/>
    </source>
</evidence>
<dbReference type="InterPro" id="IPR020103">
    <property type="entry name" value="PsdUridine_synth_cat_dom_sf"/>
</dbReference>
<comment type="function">
    <text evidence="4">Formation of pseudouridine at positions 38, 39 and 40 in the anticodon stem and loop of transfer RNAs.</text>
</comment>
<dbReference type="GO" id="GO:0031119">
    <property type="term" value="P:tRNA pseudouridine synthesis"/>
    <property type="evidence" value="ECO:0007669"/>
    <property type="project" value="UniProtKB-UniRule"/>
</dbReference>
<dbReference type="PIRSF" id="PIRSF001430">
    <property type="entry name" value="tRNA_psdUrid_synth"/>
    <property type="match status" value="1"/>
</dbReference>
<dbReference type="HAMAP" id="MF_00171">
    <property type="entry name" value="TruA"/>
    <property type="match status" value="1"/>
</dbReference>
<feature type="domain" description="Pseudouridine synthase I TruA alpha/beta" evidence="8">
    <location>
        <begin position="144"/>
        <end position="257"/>
    </location>
</feature>
<dbReference type="PANTHER" id="PTHR11142">
    <property type="entry name" value="PSEUDOURIDYLATE SYNTHASE"/>
    <property type="match status" value="1"/>
</dbReference>
<evidence type="ECO:0000259" key="8">
    <source>
        <dbReference type="Pfam" id="PF01416"/>
    </source>
</evidence>
<keyword evidence="3 4" id="KW-0413">Isomerase</keyword>
<reference evidence="9" key="1">
    <citation type="submission" date="2016-04" db="EMBL/GenBank/DDBJ databases">
        <authorList>
            <person name="Evans L.H."/>
            <person name="Alamgir A."/>
            <person name="Owens N."/>
            <person name="Weber N.D."/>
            <person name="Virtaneva K."/>
            <person name="Barbian K."/>
            <person name="Babar A."/>
            <person name="Rosenke K."/>
        </authorList>
    </citation>
    <scope>NUCLEOTIDE SEQUENCE</scope>
    <source>
        <strain evidence="9">86</strain>
    </source>
</reference>
<feature type="binding site" evidence="4 6">
    <location>
        <position position="111"/>
    </location>
    <ligand>
        <name>substrate</name>
    </ligand>
</feature>
<evidence type="ECO:0000256" key="6">
    <source>
        <dbReference type="PIRSR" id="PIRSR001430-2"/>
    </source>
</evidence>
<dbReference type="EMBL" id="FLUQ01000007">
    <property type="protein sequence ID" value="SBW11144.1"/>
    <property type="molecule type" value="Genomic_DNA"/>
</dbReference>
<dbReference type="EC" id="5.4.99.12" evidence="4"/>
<evidence type="ECO:0000256" key="1">
    <source>
        <dbReference type="ARBA" id="ARBA00009375"/>
    </source>
</evidence>
<protein>
    <recommendedName>
        <fullName evidence="4">tRNA pseudouridine synthase A</fullName>
        <ecNumber evidence="4">5.4.99.12</ecNumber>
    </recommendedName>
    <alternativeName>
        <fullName evidence="4">tRNA pseudouridine(38-40) synthase</fullName>
    </alternativeName>
    <alternativeName>
        <fullName evidence="4">tRNA pseudouridylate synthase I</fullName>
    </alternativeName>
    <alternativeName>
        <fullName evidence="4">tRNA-uridine isomerase I</fullName>
    </alternativeName>
</protein>
<feature type="domain" description="Pseudouridine synthase I TruA alpha/beta" evidence="8">
    <location>
        <begin position="9"/>
        <end position="105"/>
    </location>
</feature>
<dbReference type="GO" id="GO:0003723">
    <property type="term" value="F:RNA binding"/>
    <property type="evidence" value="ECO:0007669"/>
    <property type="project" value="InterPro"/>
</dbReference>
<organism evidence="9">
    <name type="scientific">uncultured delta proteobacterium</name>
    <dbReference type="NCBI Taxonomy" id="34034"/>
    <lineage>
        <taxon>Bacteria</taxon>
        <taxon>Deltaproteobacteria</taxon>
        <taxon>environmental samples</taxon>
    </lineage>
</organism>
<dbReference type="CDD" id="cd02570">
    <property type="entry name" value="PseudoU_synth_EcTruA"/>
    <property type="match status" value="1"/>
</dbReference>
<evidence type="ECO:0000256" key="5">
    <source>
        <dbReference type="PIRSR" id="PIRSR001430-1"/>
    </source>
</evidence>
<dbReference type="Gene3D" id="3.30.70.580">
    <property type="entry name" value="Pseudouridine synthase I, catalytic domain, N-terminal subdomain"/>
    <property type="match status" value="1"/>
</dbReference>
<name>A0A212KHE3_9DELT</name>
<dbReference type="NCBIfam" id="TIGR00071">
    <property type="entry name" value="hisT_truA"/>
    <property type="match status" value="1"/>
</dbReference>
<comment type="caution">
    <text evidence="4">Lacks conserved residue(s) required for the propagation of feature annotation.</text>
</comment>
<dbReference type="InterPro" id="IPR020097">
    <property type="entry name" value="PsdUridine_synth_TruA_a/b_dom"/>
</dbReference>
<feature type="active site" description="Nucleophile" evidence="4 5">
    <location>
        <position position="55"/>
    </location>
</feature>
<dbReference type="Pfam" id="PF01416">
    <property type="entry name" value="PseudoU_synth_1"/>
    <property type="match status" value="2"/>
</dbReference>
<sequence>MARLKLTLAYCGSAYAGWQIQAESQGTGTIQQELERALETIAGYPVRVHGAGRTDSGVHAEGQTAHADVPEKPVDWQRALNALLPRDIRVLAAEPVAAGFHARYDSIGKVYAYTLFSGAGPVPPRLEPFVWATPPLDGAAMEAAAAILTGRHDFASFQNMGTPVADTVREVWSIRREEGRAGPFCCPESWPVTTWFFHGNGFLKQMVRNMLGLMVWAGQGRVDAAGIAACLAAKTRRAVPSPTAPAKGLTLMRVDYPG</sequence>
<dbReference type="PANTHER" id="PTHR11142:SF0">
    <property type="entry name" value="TRNA PSEUDOURIDINE SYNTHASE-LIKE 1"/>
    <property type="match status" value="1"/>
</dbReference>
<dbReference type="InterPro" id="IPR020094">
    <property type="entry name" value="TruA/RsuA/RluB/E/F_N"/>
</dbReference>
<comment type="similarity">
    <text evidence="1 4 7">Belongs to the tRNA pseudouridine synthase TruA family.</text>
</comment>
<dbReference type="InterPro" id="IPR020095">
    <property type="entry name" value="PsdUridine_synth_TruA_C"/>
</dbReference>
<evidence type="ECO:0000256" key="4">
    <source>
        <dbReference type="HAMAP-Rule" id="MF_00171"/>
    </source>
</evidence>
<dbReference type="SUPFAM" id="SSF55120">
    <property type="entry name" value="Pseudouridine synthase"/>
    <property type="match status" value="1"/>
</dbReference>
<comment type="catalytic activity">
    <reaction evidence="4 7">
        <text>uridine(38/39/40) in tRNA = pseudouridine(38/39/40) in tRNA</text>
        <dbReference type="Rhea" id="RHEA:22376"/>
        <dbReference type="Rhea" id="RHEA-COMP:10085"/>
        <dbReference type="Rhea" id="RHEA-COMP:10087"/>
        <dbReference type="ChEBI" id="CHEBI:65314"/>
        <dbReference type="ChEBI" id="CHEBI:65315"/>
        <dbReference type="EC" id="5.4.99.12"/>
    </reaction>
</comment>
<evidence type="ECO:0000256" key="3">
    <source>
        <dbReference type="ARBA" id="ARBA00023235"/>
    </source>
</evidence>
<evidence type="ECO:0000256" key="7">
    <source>
        <dbReference type="RuleBase" id="RU003792"/>
    </source>
</evidence>
<dbReference type="AlphaFoldDB" id="A0A212KHE3"/>